<accession>Q2ND59</accession>
<organism evidence="2 3">
    <name type="scientific">Erythrobacter litoralis (strain HTCC2594)</name>
    <dbReference type="NCBI Taxonomy" id="314225"/>
    <lineage>
        <taxon>Bacteria</taxon>
        <taxon>Pseudomonadati</taxon>
        <taxon>Pseudomonadota</taxon>
        <taxon>Alphaproteobacteria</taxon>
        <taxon>Sphingomonadales</taxon>
        <taxon>Erythrobacteraceae</taxon>
        <taxon>Erythrobacter/Porphyrobacter group</taxon>
        <taxon>Erythrobacter</taxon>
    </lineage>
</organism>
<sequence length="174" mass="19383">MVPRLPLIAVSAALFAASPSVAQDAEVANDTDTIEQLKSCRAIADPMQRLTCYDREVGQVITATEQGTLQVVDQQDVEDTKRRLFGFSLPNLKLFGGDEGELTELETTITRVRREGREGWIFTTEEGSTWRIAETKLGWRPPRPGQTVVFKRAAMGSFFIRVNGQIGVKGRRIE</sequence>
<dbReference type="KEGG" id="eli:ELI_01450"/>
<evidence type="ECO:0000313" key="3">
    <source>
        <dbReference type="Proteomes" id="UP000008808"/>
    </source>
</evidence>
<gene>
    <name evidence="2" type="ordered locus">ELI_01450</name>
</gene>
<dbReference type="Proteomes" id="UP000008808">
    <property type="component" value="Chromosome"/>
</dbReference>
<keyword evidence="1" id="KW-0732">Signal</keyword>
<dbReference type="OrthoDB" id="7596780at2"/>
<feature type="signal peptide" evidence="1">
    <location>
        <begin position="1"/>
        <end position="22"/>
    </location>
</feature>
<name>Q2ND59_ERYLH</name>
<dbReference type="eggNOG" id="ENOG5032UVT">
    <property type="taxonomic scope" value="Bacteria"/>
</dbReference>
<dbReference type="AlphaFoldDB" id="Q2ND59"/>
<dbReference type="EMBL" id="CP000157">
    <property type="protein sequence ID" value="ABC62382.1"/>
    <property type="molecule type" value="Genomic_DNA"/>
</dbReference>
<reference evidence="3" key="1">
    <citation type="journal article" date="2009" name="J. Bacteriol.">
        <title>Complete genome sequence of Erythrobacter litoralis HTCC2594.</title>
        <authorList>
            <person name="Oh H.M."/>
            <person name="Giovannoni S.J."/>
            <person name="Ferriera S."/>
            <person name="Johnson J."/>
            <person name="Cho J.C."/>
        </authorList>
    </citation>
    <scope>NUCLEOTIDE SEQUENCE [LARGE SCALE GENOMIC DNA]</scope>
    <source>
        <strain evidence="3">HTCC2594</strain>
    </source>
</reference>
<evidence type="ECO:0000256" key="1">
    <source>
        <dbReference type="SAM" id="SignalP"/>
    </source>
</evidence>
<proteinExistence type="predicted"/>
<feature type="chain" id="PRO_5004213136" evidence="1">
    <location>
        <begin position="23"/>
        <end position="174"/>
    </location>
</feature>
<dbReference type="STRING" id="314225.ELI_01450"/>
<dbReference type="HOGENOM" id="CLU_114088_0_0_5"/>
<keyword evidence="3" id="KW-1185">Reference proteome</keyword>
<evidence type="ECO:0000313" key="2">
    <source>
        <dbReference type="EMBL" id="ABC62382.1"/>
    </source>
</evidence>
<protein>
    <submittedName>
        <fullName evidence="2">Uncharacterized protein</fullName>
    </submittedName>
</protein>
<dbReference type="RefSeq" id="WP_011413258.1">
    <property type="nucleotide sequence ID" value="NC_007722.1"/>
</dbReference>